<reference evidence="7 8" key="1">
    <citation type="journal article" date="2016" name="Mol. Biol. Evol.">
        <title>Genome-Wide Survey of Gut Fungi (Harpellales) Reveals the First Horizontally Transferred Ubiquitin Gene from a Mosquito Host.</title>
        <authorList>
            <person name="Wang Y."/>
            <person name="White M.M."/>
            <person name="Kvist S."/>
            <person name="Moncalvo J.M."/>
        </authorList>
    </citation>
    <scope>NUCLEOTIDE SEQUENCE [LARGE SCALE GENOMIC DNA]</scope>
    <source>
        <strain evidence="7 8">ALG-7-W6</strain>
    </source>
</reference>
<dbReference type="GO" id="GO:0005783">
    <property type="term" value="C:endoplasmic reticulum"/>
    <property type="evidence" value="ECO:0007669"/>
    <property type="project" value="TreeGrafter"/>
</dbReference>
<evidence type="ECO:0000313" key="7">
    <source>
        <dbReference type="EMBL" id="OLY79257.1"/>
    </source>
</evidence>
<evidence type="ECO:0000256" key="3">
    <source>
        <dbReference type="ARBA" id="ARBA00023315"/>
    </source>
</evidence>
<dbReference type="STRING" id="133383.A0A1R0GQT5"/>
<evidence type="ECO:0000313" key="8">
    <source>
        <dbReference type="Proteomes" id="UP000187455"/>
    </source>
</evidence>
<dbReference type="GO" id="GO:0016746">
    <property type="term" value="F:acyltransferase activity"/>
    <property type="evidence" value="ECO:0007669"/>
    <property type="project" value="UniProtKB-KW"/>
</dbReference>
<keyword evidence="5" id="KW-1133">Transmembrane helix</keyword>
<protein>
    <submittedName>
        <fullName evidence="7">Putative acyltransferase</fullName>
    </submittedName>
</protein>
<keyword evidence="5" id="KW-0472">Membrane</keyword>
<dbReference type="EMBL" id="LSSL01004715">
    <property type="protein sequence ID" value="OLY79257.1"/>
    <property type="molecule type" value="Genomic_DNA"/>
</dbReference>
<comment type="caution">
    <text evidence="7">The sequence shown here is derived from an EMBL/GenBank/DDBJ whole genome shotgun (WGS) entry which is preliminary data.</text>
</comment>
<evidence type="ECO:0000256" key="1">
    <source>
        <dbReference type="ARBA" id="ARBA00008655"/>
    </source>
</evidence>
<dbReference type="Proteomes" id="UP000187455">
    <property type="component" value="Unassembled WGS sequence"/>
</dbReference>
<name>A0A1R0GQT5_9FUNG</name>
<feature type="transmembrane region" description="Helical" evidence="5">
    <location>
        <begin position="389"/>
        <end position="413"/>
    </location>
</feature>
<feature type="domain" description="Acyltransferase C-terminal" evidence="6">
    <location>
        <begin position="246"/>
        <end position="294"/>
    </location>
</feature>
<feature type="transmembrane region" description="Helical" evidence="5">
    <location>
        <begin position="23"/>
        <end position="44"/>
    </location>
</feature>
<keyword evidence="8" id="KW-1185">Reference proteome</keyword>
<comment type="similarity">
    <text evidence="1">Belongs to the 1-acyl-sn-glycerol-3-phosphate acyltransferase family.</text>
</comment>
<evidence type="ECO:0000256" key="5">
    <source>
        <dbReference type="SAM" id="Phobius"/>
    </source>
</evidence>
<organism evidence="7 8">
    <name type="scientific">Smittium mucronatum</name>
    <dbReference type="NCBI Taxonomy" id="133383"/>
    <lineage>
        <taxon>Eukaryota</taxon>
        <taxon>Fungi</taxon>
        <taxon>Fungi incertae sedis</taxon>
        <taxon>Zoopagomycota</taxon>
        <taxon>Kickxellomycotina</taxon>
        <taxon>Harpellomycetes</taxon>
        <taxon>Harpellales</taxon>
        <taxon>Legeriomycetaceae</taxon>
        <taxon>Smittium</taxon>
    </lineage>
</organism>
<dbReference type="GO" id="GO:0036149">
    <property type="term" value="P:phosphatidylinositol acyl-chain remodeling"/>
    <property type="evidence" value="ECO:0007669"/>
    <property type="project" value="TreeGrafter"/>
</dbReference>
<keyword evidence="2 7" id="KW-0808">Transferase</keyword>
<dbReference type="InterPro" id="IPR032098">
    <property type="entry name" value="Acyltransf_C"/>
</dbReference>
<accession>A0A1R0GQT5</accession>
<gene>
    <name evidence="7" type="ORF">AYI68_g6677</name>
</gene>
<proteinExistence type="inferred from homology"/>
<keyword evidence="3 7" id="KW-0012">Acyltransferase</keyword>
<dbReference type="PANTHER" id="PTHR10983:SF16">
    <property type="entry name" value="LYSOCARDIOLIPIN ACYLTRANSFERASE 1"/>
    <property type="match status" value="1"/>
</dbReference>
<keyword evidence="5" id="KW-0812">Transmembrane</keyword>
<dbReference type="PANTHER" id="PTHR10983">
    <property type="entry name" value="1-ACYLGLYCEROL-3-PHOSPHATE ACYLTRANSFERASE-RELATED"/>
    <property type="match status" value="1"/>
</dbReference>
<dbReference type="Pfam" id="PF16076">
    <property type="entry name" value="Acyltransf_C"/>
    <property type="match status" value="1"/>
</dbReference>
<feature type="transmembrane region" description="Helical" evidence="5">
    <location>
        <begin position="65"/>
        <end position="84"/>
    </location>
</feature>
<dbReference type="OrthoDB" id="189226at2759"/>
<evidence type="ECO:0000256" key="4">
    <source>
        <dbReference type="SAM" id="MobiDB-lite"/>
    </source>
</evidence>
<evidence type="ECO:0000256" key="2">
    <source>
        <dbReference type="ARBA" id="ARBA00022679"/>
    </source>
</evidence>
<feature type="region of interest" description="Disordered" evidence="4">
    <location>
        <begin position="316"/>
        <end position="345"/>
    </location>
</feature>
<feature type="transmembrane region" description="Helical" evidence="5">
    <location>
        <begin position="425"/>
        <end position="448"/>
    </location>
</feature>
<dbReference type="AlphaFoldDB" id="A0A1R0GQT5"/>
<sequence length="454" mass="52781">METQNKHGLVESSLASFKRLPRMIFLFFAVVPGVVAVLVTLILITPMYYVSRDRYYYLISEIRRLCSIYLVGNCSFLFPTKLFLTIDKSCQDFEVKHGTDIVPSSSQILFKLPDNGIVIANHQVSALLEFVFMDRNWAKDSKNYLDALKDILNKTRNTWLLLFPEGYLFCEETKEPSDRFAKKMNLKPTKHTLLPRVTGLFHAVNTLRPKFPYIYDYTMGYEGIVPGDDHYIKYSVEKVLYEKFYPKNVHLYLRKYKLSDIPENEEEFSQWLYKIWYEKDDLLDYFYKFGEFPKSLDSIELDLKKKGFECSKNTLDEEMDEKSSKPTITLKDAEKSPIQDEQDENAASFEKQPLNPVPDQSPDCGSSTITIQNELAHPMIFFEIFVPFLLIYFSFSFLFQYGFVTILPMLLYASKVIFSVFRSGLAFVSIALFTLLMSIFSTVFSTLLEVKPAN</sequence>
<dbReference type="CDD" id="cd07990">
    <property type="entry name" value="LPLAT_LCLAT1-like"/>
    <property type="match status" value="1"/>
</dbReference>
<evidence type="ECO:0000259" key="6">
    <source>
        <dbReference type="Pfam" id="PF16076"/>
    </source>
</evidence>